<organism evidence="2">
    <name type="scientific">marine metagenome</name>
    <dbReference type="NCBI Taxonomy" id="408172"/>
    <lineage>
        <taxon>unclassified sequences</taxon>
        <taxon>metagenomes</taxon>
        <taxon>ecological metagenomes</taxon>
    </lineage>
</organism>
<dbReference type="Pfam" id="PF00753">
    <property type="entry name" value="Lactamase_B"/>
    <property type="match status" value="1"/>
</dbReference>
<name>A0A381QEN1_9ZZZZ</name>
<gene>
    <name evidence="2" type="ORF">METZ01_LOCUS29381</name>
</gene>
<dbReference type="PANTHER" id="PTHR42951">
    <property type="entry name" value="METALLO-BETA-LACTAMASE DOMAIN-CONTAINING"/>
    <property type="match status" value="1"/>
</dbReference>
<evidence type="ECO:0000313" key="2">
    <source>
        <dbReference type="EMBL" id="SUZ76527.1"/>
    </source>
</evidence>
<dbReference type="AlphaFoldDB" id="A0A381QEN1"/>
<dbReference type="InterPro" id="IPR001279">
    <property type="entry name" value="Metallo-B-lactamas"/>
</dbReference>
<dbReference type="Gene3D" id="3.60.15.10">
    <property type="entry name" value="Ribonuclease Z/Hydroxyacylglutathione hydrolase-like"/>
    <property type="match status" value="1"/>
</dbReference>
<feature type="domain" description="Metallo-beta-lactamase" evidence="1">
    <location>
        <begin position="50"/>
        <end position="225"/>
    </location>
</feature>
<evidence type="ECO:0000259" key="1">
    <source>
        <dbReference type="SMART" id="SM00849"/>
    </source>
</evidence>
<dbReference type="InterPro" id="IPR036866">
    <property type="entry name" value="RibonucZ/Hydroxyglut_hydro"/>
</dbReference>
<dbReference type="CDD" id="cd16282">
    <property type="entry name" value="metallo-hydrolase-like_MBL-fold"/>
    <property type="match status" value="1"/>
</dbReference>
<dbReference type="SUPFAM" id="SSF56281">
    <property type="entry name" value="Metallo-hydrolase/oxidoreductase"/>
    <property type="match status" value="1"/>
</dbReference>
<proteinExistence type="predicted"/>
<dbReference type="SMART" id="SM00849">
    <property type="entry name" value="Lactamase_B"/>
    <property type="match status" value="1"/>
</dbReference>
<dbReference type="InterPro" id="IPR050855">
    <property type="entry name" value="NDM-1-like"/>
</dbReference>
<reference evidence="2" key="1">
    <citation type="submission" date="2018-05" db="EMBL/GenBank/DDBJ databases">
        <authorList>
            <person name="Lanie J.A."/>
            <person name="Ng W.-L."/>
            <person name="Kazmierczak K.M."/>
            <person name="Andrzejewski T.M."/>
            <person name="Davidsen T.M."/>
            <person name="Wayne K.J."/>
            <person name="Tettelin H."/>
            <person name="Glass J.I."/>
            <person name="Rusch D."/>
            <person name="Podicherti R."/>
            <person name="Tsui H.-C.T."/>
            <person name="Winkler M.E."/>
        </authorList>
    </citation>
    <scope>NUCLEOTIDE SEQUENCE</scope>
</reference>
<protein>
    <recommendedName>
        <fullName evidence="1">Metallo-beta-lactamase domain-containing protein</fullName>
    </recommendedName>
</protein>
<dbReference type="EMBL" id="UINC01001282">
    <property type="protein sequence ID" value="SUZ76527.1"/>
    <property type="molecule type" value="Genomic_DNA"/>
</dbReference>
<dbReference type="PANTHER" id="PTHR42951:SF4">
    <property type="entry name" value="ACYL-COENZYME A THIOESTERASE MBLAC2"/>
    <property type="match status" value="1"/>
</dbReference>
<sequence length="302" mass="32486">MKRITALGTVVVAALLTVAMTSGTAQEQPRVTIQSMDVRENLYVISGGGGHTAALVTESQGVVLVDTKLAGWGQSILETIQLLTEQPVTTIINTHTHGDHVGGNVDFPASVDIIAHDRAASRMANMEAFTGVGAESLPDRTYTDRMTLFEGRDQIDLYHFGAGHTDGDTIVVFPALRTAHLGDLFAFTGPPYIDVANGGSGVAYPDTLDRIVESIEGVQRVIPGHIPPPSGSPMRGWTTWADLEQYATFNREFLDSVRASQGVGRSVDDAVEALDIWAKYPEYDMSRAAANVQAIYDELNAQ</sequence>
<accession>A0A381QEN1</accession>